<evidence type="ECO:0000256" key="3">
    <source>
        <dbReference type="ARBA" id="ARBA00022475"/>
    </source>
</evidence>
<keyword evidence="3" id="KW-1003">Cell membrane</keyword>
<dbReference type="InterPro" id="IPR000515">
    <property type="entry name" value="MetI-like"/>
</dbReference>
<dbReference type="Gene3D" id="1.10.3720.10">
    <property type="entry name" value="MetI-like"/>
    <property type="match status" value="1"/>
</dbReference>
<dbReference type="CDD" id="cd06261">
    <property type="entry name" value="TM_PBP2"/>
    <property type="match status" value="1"/>
</dbReference>
<keyword evidence="2 7" id="KW-0813">Transport</keyword>
<dbReference type="AlphaFoldDB" id="A0A3D9QWI4"/>
<feature type="transmembrane region" description="Helical" evidence="7">
    <location>
        <begin position="79"/>
        <end position="103"/>
    </location>
</feature>
<dbReference type="InterPro" id="IPR035906">
    <property type="entry name" value="MetI-like_sf"/>
</dbReference>
<protein>
    <submittedName>
        <fullName evidence="9">Putative aldouronate transport system permease protein</fullName>
    </submittedName>
</protein>
<dbReference type="PANTHER" id="PTHR30193:SF44">
    <property type="entry name" value="LACTOSE TRANSPORT SYSTEM PERMEASE PROTEIN LACF"/>
    <property type="match status" value="1"/>
</dbReference>
<dbReference type="GO" id="GO:0055085">
    <property type="term" value="P:transmembrane transport"/>
    <property type="evidence" value="ECO:0007669"/>
    <property type="project" value="InterPro"/>
</dbReference>
<keyword evidence="4 7" id="KW-0812">Transmembrane</keyword>
<feature type="transmembrane region" description="Helical" evidence="7">
    <location>
        <begin position="155"/>
        <end position="173"/>
    </location>
</feature>
<comment type="caution">
    <text evidence="9">The sequence shown here is derived from an EMBL/GenBank/DDBJ whole genome shotgun (WGS) entry which is preliminary data.</text>
</comment>
<dbReference type="PROSITE" id="PS50928">
    <property type="entry name" value="ABC_TM1"/>
    <property type="match status" value="1"/>
</dbReference>
<evidence type="ECO:0000313" key="10">
    <source>
        <dbReference type="Proteomes" id="UP000256304"/>
    </source>
</evidence>
<feature type="domain" description="ABC transmembrane type-1" evidence="8">
    <location>
        <begin position="75"/>
        <end position="292"/>
    </location>
</feature>
<evidence type="ECO:0000259" key="8">
    <source>
        <dbReference type="PROSITE" id="PS50928"/>
    </source>
</evidence>
<dbReference type="Pfam" id="PF00528">
    <property type="entry name" value="BPD_transp_1"/>
    <property type="match status" value="1"/>
</dbReference>
<dbReference type="Proteomes" id="UP000256304">
    <property type="component" value="Unassembled WGS sequence"/>
</dbReference>
<evidence type="ECO:0000256" key="1">
    <source>
        <dbReference type="ARBA" id="ARBA00004651"/>
    </source>
</evidence>
<name>A0A3D9QWI4_9BACL</name>
<dbReference type="GO" id="GO:0005886">
    <property type="term" value="C:plasma membrane"/>
    <property type="evidence" value="ECO:0007669"/>
    <property type="project" value="UniProtKB-SubCell"/>
</dbReference>
<feature type="transmembrane region" description="Helical" evidence="7">
    <location>
        <begin position="115"/>
        <end position="135"/>
    </location>
</feature>
<keyword evidence="5 7" id="KW-1133">Transmembrane helix</keyword>
<keyword evidence="6 7" id="KW-0472">Membrane</keyword>
<dbReference type="InterPro" id="IPR051393">
    <property type="entry name" value="ABC_transporter_permease"/>
</dbReference>
<feature type="transmembrane region" description="Helical" evidence="7">
    <location>
        <begin position="209"/>
        <end position="229"/>
    </location>
</feature>
<feature type="transmembrane region" description="Helical" evidence="7">
    <location>
        <begin position="16"/>
        <end position="42"/>
    </location>
</feature>
<reference evidence="9 10" key="1">
    <citation type="submission" date="2018-08" db="EMBL/GenBank/DDBJ databases">
        <title>Genomic Encyclopedia of Type Strains, Phase III (KMG-III): the genomes of soil and plant-associated and newly described type strains.</title>
        <authorList>
            <person name="Whitman W."/>
        </authorList>
    </citation>
    <scope>NUCLEOTIDE SEQUENCE [LARGE SCALE GENOMIC DNA]</scope>
    <source>
        <strain evidence="9 10">CGMCC 1.10966</strain>
    </source>
</reference>
<keyword evidence="10" id="KW-1185">Reference proteome</keyword>
<dbReference type="PANTHER" id="PTHR30193">
    <property type="entry name" value="ABC TRANSPORTER PERMEASE PROTEIN"/>
    <property type="match status" value="1"/>
</dbReference>
<accession>A0A3D9QWI4</accession>
<dbReference type="EMBL" id="QTTN01000032">
    <property type="protein sequence ID" value="REE69643.1"/>
    <property type="molecule type" value="Genomic_DNA"/>
</dbReference>
<sequence length="306" mass="35069">MVKRGFLYEIRKNRTLFLMALPAVLLILLISYIPMAGIILAFKDYRFDLGVFGSHWNGFENFKYFFNSGTGLRVTRNTILYNLLNLATSQLFAIMIAIFINEMRGKYFKKVSQSVIFLPFFISWTIVGVFVYNIFNYETGTLNSMLKSLHMDPVNLYSTPTVWIFIICFFNSWKWVGYTSVIYIASILSIDAECFEAAEIDGANIFQKVFYITIPSISPTIFIMFLLNIGRILRGDFQMFYQIIGNNGQLFDTTDVIDTFVFRSLLTSGDIAMPAAATFYQSVLCFVIIMVVNGAIRKTRPDNALF</sequence>
<evidence type="ECO:0000313" key="9">
    <source>
        <dbReference type="EMBL" id="REE69643.1"/>
    </source>
</evidence>
<dbReference type="RefSeq" id="WP_245996151.1">
    <property type="nucleotide sequence ID" value="NZ_QTTN01000032.1"/>
</dbReference>
<comment type="similarity">
    <text evidence="7">Belongs to the binding-protein-dependent transport system permease family.</text>
</comment>
<evidence type="ECO:0000256" key="5">
    <source>
        <dbReference type="ARBA" id="ARBA00022989"/>
    </source>
</evidence>
<proteinExistence type="inferred from homology"/>
<dbReference type="SUPFAM" id="SSF161098">
    <property type="entry name" value="MetI-like"/>
    <property type="match status" value="1"/>
</dbReference>
<organism evidence="9 10">
    <name type="scientific">Paenibacillus taihuensis</name>
    <dbReference type="NCBI Taxonomy" id="1156355"/>
    <lineage>
        <taxon>Bacteria</taxon>
        <taxon>Bacillati</taxon>
        <taxon>Bacillota</taxon>
        <taxon>Bacilli</taxon>
        <taxon>Bacillales</taxon>
        <taxon>Paenibacillaceae</taxon>
        <taxon>Paenibacillus</taxon>
    </lineage>
</organism>
<feature type="transmembrane region" description="Helical" evidence="7">
    <location>
        <begin position="271"/>
        <end position="296"/>
    </location>
</feature>
<evidence type="ECO:0000256" key="2">
    <source>
        <dbReference type="ARBA" id="ARBA00022448"/>
    </source>
</evidence>
<gene>
    <name evidence="9" type="ORF">A8990_13240</name>
</gene>
<evidence type="ECO:0000256" key="4">
    <source>
        <dbReference type="ARBA" id="ARBA00022692"/>
    </source>
</evidence>
<evidence type="ECO:0000256" key="7">
    <source>
        <dbReference type="RuleBase" id="RU363032"/>
    </source>
</evidence>
<comment type="subcellular location">
    <subcellularLocation>
        <location evidence="1 7">Cell membrane</location>
        <topology evidence="1 7">Multi-pass membrane protein</topology>
    </subcellularLocation>
</comment>
<evidence type="ECO:0000256" key="6">
    <source>
        <dbReference type="ARBA" id="ARBA00023136"/>
    </source>
</evidence>